<comment type="subcellular location">
    <subcellularLocation>
        <location evidence="1">Cell membrane</location>
        <topology evidence="1">Multi-pass membrane protein</topology>
    </subcellularLocation>
</comment>
<evidence type="ECO:0000256" key="1">
    <source>
        <dbReference type="ARBA" id="ARBA00004651"/>
    </source>
</evidence>
<feature type="domain" description="YetF-like N-terminal transmembrane" evidence="9">
    <location>
        <begin position="5"/>
        <end position="78"/>
    </location>
</feature>
<keyword evidence="6 7" id="KW-0472">Membrane</keyword>
<evidence type="ECO:0000256" key="3">
    <source>
        <dbReference type="ARBA" id="ARBA00022475"/>
    </source>
</evidence>
<feature type="transmembrane region" description="Helical" evidence="7">
    <location>
        <begin position="58"/>
        <end position="78"/>
    </location>
</feature>
<evidence type="ECO:0000256" key="4">
    <source>
        <dbReference type="ARBA" id="ARBA00022692"/>
    </source>
</evidence>
<dbReference type="InterPro" id="IPR007353">
    <property type="entry name" value="DUF421"/>
</dbReference>
<dbReference type="Proteomes" id="UP001595989">
    <property type="component" value="Unassembled WGS sequence"/>
</dbReference>
<gene>
    <name evidence="10" type="ORF">ACFO3D_01365</name>
</gene>
<evidence type="ECO:0000259" key="8">
    <source>
        <dbReference type="Pfam" id="PF04239"/>
    </source>
</evidence>
<name>A0ABV9DFN0_9BACI</name>
<dbReference type="Pfam" id="PF20730">
    <property type="entry name" value="YetF_N"/>
    <property type="match status" value="1"/>
</dbReference>
<protein>
    <submittedName>
        <fullName evidence="10">DUF421 domain-containing protein</fullName>
    </submittedName>
</protein>
<dbReference type="Pfam" id="PF04239">
    <property type="entry name" value="DUF421"/>
    <property type="match status" value="1"/>
</dbReference>
<keyword evidence="4 7" id="KW-0812">Transmembrane</keyword>
<keyword evidence="5 7" id="KW-1133">Transmembrane helix</keyword>
<reference evidence="11" key="1">
    <citation type="journal article" date="2019" name="Int. J. Syst. Evol. Microbiol.">
        <title>The Global Catalogue of Microorganisms (GCM) 10K type strain sequencing project: providing services to taxonomists for standard genome sequencing and annotation.</title>
        <authorList>
            <consortium name="The Broad Institute Genomics Platform"/>
            <consortium name="The Broad Institute Genome Sequencing Center for Infectious Disease"/>
            <person name="Wu L."/>
            <person name="Ma J."/>
        </authorList>
    </citation>
    <scope>NUCLEOTIDE SEQUENCE [LARGE SCALE GENOMIC DNA]</scope>
    <source>
        <strain evidence="11">CGMCC 4.7426</strain>
    </source>
</reference>
<feature type="transmembrane region" description="Helical" evidence="7">
    <location>
        <begin position="6"/>
        <end position="25"/>
    </location>
</feature>
<feature type="transmembrane region" description="Helical" evidence="7">
    <location>
        <begin position="32"/>
        <end position="52"/>
    </location>
</feature>
<accession>A0ABV9DFN0</accession>
<dbReference type="InterPro" id="IPR023090">
    <property type="entry name" value="UPF0702_alpha/beta_dom_sf"/>
</dbReference>
<dbReference type="PANTHER" id="PTHR34582:SF7">
    <property type="entry name" value="UPF0702 TRANSMEMBRANE PROTEIN YDFS"/>
    <property type="match status" value="1"/>
</dbReference>
<keyword evidence="3" id="KW-1003">Cell membrane</keyword>
<comment type="similarity">
    <text evidence="2">Belongs to the UPF0702 family.</text>
</comment>
<evidence type="ECO:0000256" key="7">
    <source>
        <dbReference type="SAM" id="Phobius"/>
    </source>
</evidence>
<feature type="domain" description="YetF C-terminal" evidence="8">
    <location>
        <begin position="81"/>
        <end position="217"/>
    </location>
</feature>
<evidence type="ECO:0000256" key="2">
    <source>
        <dbReference type="ARBA" id="ARBA00006448"/>
    </source>
</evidence>
<evidence type="ECO:0000256" key="5">
    <source>
        <dbReference type="ARBA" id="ARBA00022989"/>
    </source>
</evidence>
<evidence type="ECO:0000313" key="10">
    <source>
        <dbReference type="EMBL" id="MFC4556853.1"/>
    </source>
</evidence>
<keyword evidence="11" id="KW-1185">Reference proteome</keyword>
<evidence type="ECO:0000259" key="9">
    <source>
        <dbReference type="Pfam" id="PF20730"/>
    </source>
</evidence>
<sequence>MELSELLLRVIVAFVVLFTLARIMGRKEISQMTFFNFVSSIAIGTIAGTLAVSQNLSIQNGLLALAGWAVFTLIMGFIDIKSKAARKVTTGSPLIVIKDGNIMEDALRKARLNIDALNSLLRQKNAFSVADVEYAIFETSGKLSVMKKEAKQPVTKGDMNALSATPNVYPVATEVIADGVPNKQNLSKLNLDMEWLDQQLKNAGGKELSQVFYAEVQQDGTLHIDSKDDSMIH</sequence>
<dbReference type="PANTHER" id="PTHR34582">
    <property type="entry name" value="UPF0702 TRANSMEMBRANE PROTEIN YCAP"/>
    <property type="match status" value="1"/>
</dbReference>
<dbReference type="EMBL" id="JBHSFU010000003">
    <property type="protein sequence ID" value="MFC4556853.1"/>
    <property type="molecule type" value="Genomic_DNA"/>
</dbReference>
<dbReference type="InterPro" id="IPR048454">
    <property type="entry name" value="YetF_N"/>
</dbReference>
<evidence type="ECO:0000313" key="11">
    <source>
        <dbReference type="Proteomes" id="UP001595989"/>
    </source>
</evidence>
<organism evidence="10 11">
    <name type="scientific">Virgibacillus kekensis</name>
    <dbReference type="NCBI Taxonomy" id="202261"/>
    <lineage>
        <taxon>Bacteria</taxon>
        <taxon>Bacillati</taxon>
        <taxon>Bacillota</taxon>
        <taxon>Bacilli</taxon>
        <taxon>Bacillales</taxon>
        <taxon>Bacillaceae</taxon>
        <taxon>Virgibacillus</taxon>
    </lineage>
</organism>
<evidence type="ECO:0000256" key="6">
    <source>
        <dbReference type="ARBA" id="ARBA00023136"/>
    </source>
</evidence>
<dbReference type="RefSeq" id="WP_390292788.1">
    <property type="nucleotide sequence ID" value="NZ_JBHSFU010000003.1"/>
</dbReference>
<dbReference type="Gene3D" id="3.30.240.20">
    <property type="entry name" value="bsu07140 like domains"/>
    <property type="match status" value="2"/>
</dbReference>
<comment type="caution">
    <text evidence="10">The sequence shown here is derived from an EMBL/GenBank/DDBJ whole genome shotgun (WGS) entry which is preliminary data.</text>
</comment>
<proteinExistence type="inferred from homology"/>